<evidence type="ECO:0000313" key="5">
    <source>
        <dbReference type="EMBL" id="RYR05705.1"/>
    </source>
</evidence>
<evidence type="ECO:0000256" key="2">
    <source>
        <dbReference type="ARBA" id="ARBA00022723"/>
    </source>
</evidence>
<dbReference type="InterPro" id="IPR045025">
    <property type="entry name" value="HACL1-like"/>
</dbReference>
<organism evidence="5 6">
    <name type="scientific">Arachis hypogaea</name>
    <name type="common">Peanut</name>
    <dbReference type="NCBI Taxonomy" id="3818"/>
    <lineage>
        <taxon>Eukaryota</taxon>
        <taxon>Viridiplantae</taxon>
        <taxon>Streptophyta</taxon>
        <taxon>Embryophyta</taxon>
        <taxon>Tracheophyta</taxon>
        <taxon>Spermatophyta</taxon>
        <taxon>Magnoliopsida</taxon>
        <taxon>eudicotyledons</taxon>
        <taxon>Gunneridae</taxon>
        <taxon>Pentapetalae</taxon>
        <taxon>rosids</taxon>
        <taxon>fabids</taxon>
        <taxon>Fabales</taxon>
        <taxon>Fabaceae</taxon>
        <taxon>Papilionoideae</taxon>
        <taxon>50 kb inversion clade</taxon>
        <taxon>dalbergioids sensu lato</taxon>
        <taxon>Dalbergieae</taxon>
        <taxon>Pterocarpus clade</taxon>
        <taxon>Arachis</taxon>
    </lineage>
</organism>
<reference evidence="5 6" key="1">
    <citation type="submission" date="2019-01" db="EMBL/GenBank/DDBJ databases">
        <title>Sequencing of cultivated peanut Arachis hypogaea provides insights into genome evolution and oil improvement.</title>
        <authorList>
            <person name="Chen X."/>
        </authorList>
    </citation>
    <scope>NUCLEOTIDE SEQUENCE [LARGE SCALE GENOMIC DNA]</scope>
    <source>
        <strain evidence="6">cv. Fuhuasheng</strain>
        <tissue evidence="5">Leaves</tissue>
    </source>
</reference>
<keyword evidence="6" id="KW-1185">Reference proteome</keyword>
<keyword evidence="3" id="KW-0460">Magnesium</keyword>
<evidence type="ECO:0000256" key="3">
    <source>
        <dbReference type="ARBA" id="ARBA00022842"/>
    </source>
</evidence>
<evidence type="ECO:0000313" key="6">
    <source>
        <dbReference type="Proteomes" id="UP000289738"/>
    </source>
</evidence>
<dbReference type="EMBL" id="SDMP01000016">
    <property type="protein sequence ID" value="RYR05705.1"/>
    <property type="molecule type" value="Genomic_DNA"/>
</dbReference>
<evidence type="ECO:0000256" key="4">
    <source>
        <dbReference type="ARBA" id="ARBA00023239"/>
    </source>
</evidence>
<dbReference type="GO" id="GO:0016829">
    <property type="term" value="F:lyase activity"/>
    <property type="evidence" value="ECO:0007669"/>
    <property type="project" value="UniProtKB-KW"/>
</dbReference>
<dbReference type="InterPro" id="IPR029061">
    <property type="entry name" value="THDP-binding"/>
</dbReference>
<evidence type="ECO:0000256" key="1">
    <source>
        <dbReference type="ARBA" id="ARBA00001964"/>
    </source>
</evidence>
<accession>A0A444YUV9</accession>
<proteinExistence type="predicted"/>
<keyword evidence="2" id="KW-0479">Metal-binding</keyword>
<dbReference type="STRING" id="3818.A0A444YUV9"/>
<keyword evidence="4" id="KW-0456">Lyase</keyword>
<dbReference type="Proteomes" id="UP000289738">
    <property type="component" value="Chromosome B06"/>
</dbReference>
<dbReference type="GO" id="GO:0046872">
    <property type="term" value="F:metal ion binding"/>
    <property type="evidence" value="ECO:0007669"/>
    <property type="project" value="UniProtKB-KW"/>
</dbReference>
<dbReference type="GO" id="GO:0030976">
    <property type="term" value="F:thiamine pyrophosphate binding"/>
    <property type="evidence" value="ECO:0007669"/>
    <property type="project" value="InterPro"/>
</dbReference>
<name>A0A444YUV9_ARAHY</name>
<dbReference type="PANTHER" id="PTHR43710:SF2">
    <property type="entry name" value="2-HYDROXYACYL-COA LYASE 1"/>
    <property type="match status" value="1"/>
</dbReference>
<evidence type="ECO:0008006" key="7">
    <source>
        <dbReference type="Google" id="ProtNLM"/>
    </source>
</evidence>
<comment type="cofactor">
    <cofactor evidence="1">
        <name>thiamine diphosphate</name>
        <dbReference type="ChEBI" id="CHEBI:58937"/>
    </cofactor>
</comment>
<gene>
    <name evidence="5" type="ORF">Ahy_B06g085540</name>
</gene>
<dbReference type="GO" id="GO:0005777">
    <property type="term" value="C:peroxisome"/>
    <property type="evidence" value="ECO:0007669"/>
    <property type="project" value="TreeGrafter"/>
</dbReference>
<sequence>MILLRLLLFRKQASYYALIEAFSGKGYFVGTPDELKYALSEAFSARISAVINIIVDPFAGSKSRRLQHKN</sequence>
<dbReference type="PANTHER" id="PTHR43710">
    <property type="entry name" value="2-HYDROXYACYL-COA LYASE"/>
    <property type="match status" value="1"/>
</dbReference>
<dbReference type="GO" id="GO:0001561">
    <property type="term" value="P:fatty acid alpha-oxidation"/>
    <property type="evidence" value="ECO:0007669"/>
    <property type="project" value="TreeGrafter"/>
</dbReference>
<dbReference type="SUPFAM" id="SSF52518">
    <property type="entry name" value="Thiamin diphosphate-binding fold (THDP-binding)"/>
    <property type="match status" value="1"/>
</dbReference>
<protein>
    <recommendedName>
        <fullName evidence="7">Thiamine pyrophosphate enzyme TPP-binding domain-containing protein</fullName>
    </recommendedName>
</protein>
<comment type="caution">
    <text evidence="5">The sequence shown here is derived from an EMBL/GenBank/DDBJ whole genome shotgun (WGS) entry which is preliminary data.</text>
</comment>
<dbReference type="Gene3D" id="3.40.50.970">
    <property type="match status" value="1"/>
</dbReference>
<dbReference type="AlphaFoldDB" id="A0A444YUV9"/>